<evidence type="ECO:0000313" key="4">
    <source>
        <dbReference type="Proteomes" id="UP000598174"/>
    </source>
</evidence>
<sequence length="187" mass="18591">MGRPRTARFGSAPPKAHGIAGHDSGEGRLDPVRWHRPTRGTLLRLAAVAALLVTAAAVSWSPSARSCADPRAGVAADPPPVSSAAATPPRGTPSSGPAPPAVPAGSVGVPIRLADPAALRLVRPGNRVDVLRVDAGAPPVATAALVLQVSDAGDPTAGSLLLALTRAEAEAAVSAPGHGFAVLIRPD</sequence>
<dbReference type="Proteomes" id="UP000598174">
    <property type="component" value="Unassembled WGS sequence"/>
</dbReference>
<evidence type="ECO:0008006" key="5">
    <source>
        <dbReference type="Google" id="ProtNLM"/>
    </source>
</evidence>
<accession>A0A919IT62</accession>
<gene>
    <name evidence="3" type="ORF">Afe05nite_03700</name>
</gene>
<protein>
    <recommendedName>
        <fullName evidence="5">Flagellar biosynthesis protein FlgA</fullName>
    </recommendedName>
</protein>
<comment type="caution">
    <text evidence="3">The sequence shown here is derived from an EMBL/GenBank/DDBJ whole genome shotgun (WGS) entry which is preliminary data.</text>
</comment>
<evidence type="ECO:0000256" key="1">
    <source>
        <dbReference type="SAM" id="MobiDB-lite"/>
    </source>
</evidence>
<proteinExistence type="predicted"/>
<reference evidence="3" key="1">
    <citation type="submission" date="2021-01" db="EMBL/GenBank/DDBJ databases">
        <title>Whole genome shotgun sequence of Actinoplanes ferrugineus NBRC 15555.</title>
        <authorList>
            <person name="Komaki H."/>
            <person name="Tamura T."/>
        </authorList>
    </citation>
    <scope>NUCLEOTIDE SEQUENCE</scope>
    <source>
        <strain evidence="3">NBRC 15555</strain>
    </source>
</reference>
<organism evidence="3 4">
    <name type="scientific">Paractinoplanes ferrugineus</name>
    <dbReference type="NCBI Taxonomy" id="113564"/>
    <lineage>
        <taxon>Bacteria</taxon>
        <taxon>Bacillati</taxon>
        <taxon>Actinomycetota</taxon>
        <taxon>Actinomycetes</taxon>
        <taxon>Micromonosporales</taxon>
        <taxon>Micromonosporaceae</taxon>
        <taxon>Paractinoplanes</taxon>
    </lineage>
</organism>
<dbReference type="AlphaFoldDB" id="A0A919IT62"/>
<feature type="region of interest" description="Disordered" evidence="1">
    <location>
        <begin position="1"/>
        <end position="33"/>
    </location>
</feature>
<feature type="region of interest" description="Disordered" evidence="1">
    <location>
        <begin position="64"/>
        <end position="103"/>
    </location>
</feature>
<keyword evidence="2" id="KW-0472">Membrane</keyword>
<feature type="compositionally biased region" description="Low complexity" evidence="1">
    <location>
        <begin position="82"/>
        <end position="95"/>
    </location>
</feature>
<keyword evidence="2" id="KW-0812">Transmembrane</keyword>
<name>A0A919IT62_9ACTN</name>
<dbReference type="EMBL" id="BOMM01000001">
    <property type="protein sequence ID" value="GIE08530.1"/>
    <property type="molecule type" value="Genomic_DNA"/>
</dbReference>
<keyword evidence="2" id="KW-1133">Transmembrane helix</keyword>
<evidence type="ECO:0000313" key="3">
    <source>
        <dbReference type="EMBL" id="GIE08530.1"/>
    </source>
</evidence>
<feature type="compositionally biased region" description="Basic and acidic residues" evidence="1">
    <location>
        <begin position="23"/>
        <end position="33"/>
    </location>
</feature>
<feature type="transmembrane region" description="Helical" evidence="2">
    <location>
        <begin position="42"/>
        <end position="61"/>
    </location>
</feature>
<evidence type="ECO:0000256" key="2">
    <source>
        <dbReference type="SAM" id="Phobius"/>
    </source>
</evidence>
<keyword evidence="4" id="KW-1185">Reference proteome</keyword>